<protein>
    <submittedName>
        <fullName evidence="6">Nudix (Nucleoside diphosphate linked moiety X)-type motif 22</fullName>
    </submittedName>
</protein>
<evidence type="ECO:0000256" key="4">
    <source>
        <dbReference type="ARBA" id="ARBA00022842"/>
    </source>
</evidence>
<feature type="domain" description="Nudix hydrolase" evidence="5">
    <location>
        <begin position="146"/>
        <end position="290"/>
    </location>
</feature>
<dbReference type="InterPro" id="IPR000086">
    <property type="entry name" value="NUDIX_hydrolase_dom"/>
</dbReference>
<dbReference type="InterPro" id="IPR015797">
    <property type="entry name" value="NUDIX_hydrolase-like_dom_sf"/>
</dbReference>
<evidence type="ECO:0000313" key="6">
    <source>
        <dbReference type="EMBL" id="KAF6004344.1"/>
    </source>
</evidence>
<dbReference type="OrthoDB" id="242473at2759"/>
<dbReference type="PANTHER" id="PTHR31835:SF1">
    <property type="entry name" value="URIDINE DIPHOSPHATE GLUCOSE PYROPHOSPHATASE NUDT22"/>
    <property type="match status" value="1"/>
</dbReference>
<organism evidence="6 7">
    <name type="scientific">Cyanidiococcus yangmingshanensis</name>
    <dbReference type="NCBI Taxonomy" id="2690220"/>
    <lineage>
        <taxon>Eukaryota</taxon>
        <taxon>Rhodophyta</taxon>
        <taxon>Bangiophyceae</taxon>
        <taxon>Cyanidiales</taxon>
        <taxon>Cyanidiaceae</taxon>
        <taxon>Cyanidiococcus</taxon>
    </lineage>
</organism>
<dbReference type="InterPro" id="IPR055295">
    <property type="entry name" value="NUDT22/NUDT9-like"/>
</dbReference>
<dbReference type="GO" id="GO:0046872">
    <property type="term" value="F:metal ion binding"/>
    <property type="evidence" value="ECO:0007669"/>
    <property type="project" value="UniProtKB-KW"/>
</dbReference>
<dbReference type="SUPFAM" id="SSF55811">
    <property type="entry name" value="Nudix"/>
    <property type="match status" value="1"/>
</dbReference>
<dbReference type="PANTHER" id="PTHR31835">
    <property type="entry name" value="URIDINE DIPHOSPHATE GLUCOSE PYROPHOSPHATASE"/>
    <property type="match status" value="1"/>
</dbReference>
<comment type="cofactor">
    <cofactor evidence="1">
        <name>Mg(2+)</name>
        <dbReference type="ChEBI" id="CHEBI:18420"/>
    </cofactor>
</comment>
<keyword evidence="7" id="KW-1185">Reference proteome</keyword>
<dbReference type="GO" id="GO:0052751">
    <property type="term" value="F:GDP-mannose hydrolase activity"/>
    <property type="evidence" value="ECO:0007669"/>
    <property type="project" value="TreeGrafter"/>
</dbReference>
<evidence type="ECO:0000256" key="2">
    <source>
        <dbReference type="ARBA" id="ARBA00022723"/>
    </source>
</evidence>
<keyword evidence="3" id="KW-0378">Hydrolase</keyword>
<dbReference type="Proteomes" id="UP000530660">
    <property type="component" value="Unassembled WGS sequence"/>
</dbReference>
<evidence type="ECO:0000313" key="7">
    <source>
        <dbReference type="Proteomes" id="UP000530660"/>
    </source>
</evidence>
<dbReference type="AlphaFoldDB" id="A0A7J7IP67"/>
<evidence type="ECO:0000256" key="1">
    <source>
        <dbReference type="ARBA" id="ARBA00001946"/>
    </source>
</evidence>
<accession>A0A7J7IP67</accession>
<gene>
    <name evidence="6" type="primary">NUDT22</name>
    <name evidence="6" type="ORF">F1559_000457</name>
</gene>
<dbReference type="Gene3D" id="3.90.79.10">
    <property type="entry name" value="Nucleoside Triphosphate Pyrophosphohydrolase"/>
    <property type="match status" value="1"/>
</dbReference>
<proteinExistence type="predicted"/>
<name>A0A7J7IP67_9RHOD</name>
<keyword evidence="2" id="KW-0479">Metal-binding</keyword>
<dbReference type="PROSITE" id="PS51462">
    <property type="entry name" value="NUDIX"/>
    <property type="match status" value="1"/>
</dbReference>
<keyword evidence="4" id="KW-0460">Magnesium</keyword>
<evidence type="ECO:0000259" key="5">
    <source>
        <dbReference type="PROSITE" id="PS51462"/>
    </source>
</evidence>
<dbReference type="EMBL" id="VWRR01000003">
    <property type="protein sequence ID" value="KAF6004344.1"/>
    <property type="molecule type" value="Genomic_DNA"/>
</dbReference>
<reference evidence="6 7" key="1">
    <citation type="journal article" date="2020" name="J. Phycol.">
        <title>Comparative genome analysis reveals Cyanidiococcus gen. nov., a new extremophilic red algal genus sister to Cyanidioschyzon (Cyanidioschyzonaceae, Rhodophyta).</title>
        <authorList>
            <person name="Liu S.-L."/>
            <person name="Chiang Y.-R."/>
            <person name="Yoon H.S."/>
            <person name="Fu H.-Y."/>
        </authorList>
    </citation>
    <scope>NUCLEOTIDE SEQUENCE [LARGE SCALE GENOMIC DNA]</scope>
    <source>
        <strain evidence="6 7">THAL066</strain>
    </source>
</reference>
<sequence>MEQSVLELVRRAELVGGYEILAACTPAVSRRSDTLGTSDSRLELVLDVDLQSQRFARRQHPSAHTEASIESRWQEQAAVLGDRLWNASKFRLAGIHHICQHTSTVSIRTVYMQVGLTDYRAHQGTTLSPNALERFHSIEEDAPWCHLANAIGNAGVLETHDGKIVCQRRSDKLGEASGLWVLPGGHPEPMNLDHHLDLSSAVRKEFFDAVIHEICDELNLDADTVSDPVLLGVVRRKADWRPTYACWARTSLTADEVQDRWRQGGKDTAESTALQFLHSPTDDELLPNKDACSSMLLEACGLSNAEVRSDRHPRSISLRMVEDHRGALCLYWIQRIFRAGLLPSSHQSCEFLLRSAP</sequence>
<evidence type="ECO:0000256" key="3">
    <source>
        <dbReference type="ARBA" id="ARBA00022801"/>
    </source>
</evidence>
<comment type="caution">
    <text evidence="6">The sequence shown here is derived from an EMBL/GenBank/DDBJ whole genome shotgun (WGS) entry which is preliminary data.</text>
</comment>